<keyword evidence="2" id="KW-1185">Reference proteome</keyword>
<dbReference type="EMBL" id="CAUM01000138">
    <property type="protein sequence ID" value="CCV08006.1"/>
    <property type="molecule type" value="Genomic_DNA"/>
</dbReference>
<evidence type="ECO:0000313" key="1">
    <source>
        <dbReference type="EMBL" id="CCV08006.1"/>
    </source>
</evidence>
<proteinExistence type="predicted"/>
<dbReference type="AlphaFoldDB" id="M5F7W3"/>
<dbReference type="Proteomes" id="UP000012062">
    <property type="component" value="Unassembled WGS sequence"/>
</dbReference>
<comment type="caution">
    <text evidence="1">The sequence shown here is derived from an EMBL/GenBank/DDBJ whole genome shotgun (WGS) entry which is preliminary data.</text>
</comment>
<reference evidence="1 2" key="1">
    <citation type="submission" date="2013-02" db="EMBL/GenBank/DDBJ databases">
        <authorList>
            <person name="Genoscope - CEA"/>
        </authorList>
    </citation>
    <scope>NUCLEOTIDE SEQUENCE [LARGE SCALE GENOMIC DNA]</scope>
    <source>
        <strain evidence="1 2">STM 2683</strain>
    </source>
</reference>
<dbReference type="STRING" id="1297569.MESS2_690008"/>
<name>M5F7W3_9HYPH</name>
<organism evidence="1 2">
    <name type="scientific">Mesorhizobium metallidurans STM 2683</name>
    <dbReference type="NCBI Taxonomy" id="1297569"/>
    <lineage>
        <taxon>Bacteria</taxon>
        <taxon>Pseudomonadati</taxon>
        <taxon>Pseudomonadota</taxon>
        <taxon>Alphaproteobacteria</taxon>
        <taxon>Hyphomicrobiales</taxon>
        <taxon>Phyllobacteriaceae</taxon>
        <taxon>Mesorhizobium</taxon>
    </lineage>
</organism>
<protein>
    <submittedName>
        <fullName evidence="1">Uncharacterized protein</fullName>
    </submittedName>
</protein>
<gene>
    <name evidence="1" type="ORF">MESS2_690008</name>
</gene>
<accession>M5F7W3</accession>
<sequence length="34" mass="3414">MRGDAAETLGILPSQLSKNAVAASAELAATELTL</sequence>
<evidence type="ECO:0000313" key="2">
    <source>
        <dbReference type="Proteomes" id="UP000012062"/>
    </source>
</evidence>